<dbReference type="AlphaFoldDB" id="A0A370TUD5"/>
<evidence type="ECO:0008006" key="4">
    <source>
        <dbReference type="Google" id="ProtNLM"/>
    </source>
</evidence>
<dbReference type="InterPro" id="IPR025207">
    <property type="entry name" value="Sim4_Fta4"/>
</dbReference>
<feature type="coiled-coil region" evidence="1">
    <location>
        <begin position="127"/>
        <end position="161"/>
    </location>
</feature>
<organism evidence="2 3">
    <name type="scientific">Venustampulla echinocandica</name>
    <dbReference type="NCBI Taxonomy" id="2656787"/>
    <lineage>
        <taxon>Eukaryota</taxon>
        <taxon>Fungi</taxon>
        <taxon>Dikarya</taxon>
        <taxon>Ascomycota</taxon>
        <taxon>Pezizomycotina</taxon>
        <taxon>Leotiomycetes</taxon>
        <taxon>Helotiales</taxon>
        <taxon>Pleuroascaceae</taxon>
        <taxon>Venustampulla</taxon>
    </lineage>
</organism>
<protein>
    <recommendedName>
        <fullName evidence="4">Kinetochore protein fta4</fullName>
    </recommendedName>
</protein>
<dbReference type="GO" id="GO:0031511">
    <property type="term" value="C:Mis6-Sim4 complex"/>
    <property type="evidence" value="ECO:0007669"/>
    <property type="project" value="InterPro"/>
</dbReference>
<dbReference type="RefSeq" id="XP_031871776.1">
    <property type="nucleotide sequence ID" value="XM_032012083.1"/>
</dbReference>
<proteinExistence type="predicted"/>
<dbReference type="STRING" id="2656787.A0A370TUD5"/>
<evidence type="ECO:0000313" key="2">
    <source>
        <dbReference type="EMBL" id="RDL39120.1"/>
    </source>
</evidence>
<dbReference type="PANTHER" id="PTHR42040">
    <property type="entry name" value="INNER KINETOCHORE SUBUNIT FTA4"/>
    <property type="match status" value="1"/>
</dbReference>
<keyword evidence="1" id="KW-0175">Coiled coil</keyword>
<comment type="caution">
    <text evidence="2">The sequence shown here is derived from an EMBL/GenBank/DDBJ whole genome shotgun (WGS) entry which is preliminary data.</text>
</comment>
<keyword evidence="3" id="KW-1185">Reference proteome</keyword>
<evidence type="ECO:0000313" key="3">
    <source>
        <dbReference type="Proteomes" id="UP000254866"/>
    </source>
</evidence>
<name>A0A370TUD5_9HELO</name>
<dbReference type="Proteomes" id="UP000254866">
    <property type="component" value="Unassembled WGS sequence"/>
</dbReference>
<dbReference type="Pfam" id="PF13093">
    <property type="entry name" value="FTA4"/>
    <property type="match status" value="1"/>
</dbReference>
<dbReference type="PANTHER" id="PTHR42040:SF1">
    <property type="entry name" value="INNER KINETOCHORE SUBUNIT FTA4"/>
    <property type="match status" value="1"/>
</dbReference>
<dbReference type="OrthoDB" id="21214at2759"/>
<dbReference type="EMBL" id="NPIC01000002">
    <property type="protein sequence ID" value="RDL39120.1"/>
    <property type="molecule type" value="Genomic_DNA"/>
</dbReference>
<accession>A0A370TUD5</accession>
<reference evidence="2 3" key="1">
    <citation type="journal article" date="2018" name="IMA Fungus">
        <title>IMA Genome-F 9: Draft genome sequence of Annulohypoxylon stygium, Aspergillus mulundensis, Berkeleyomyces basicola (syn. Thielaviopsis basicola), Ceratocystis smalleyi, two Cercospora beticola strains, Coleophoma cylindrospora, Fusarium fracticaudum, Phialophora cf. hyalina, and Morchella septimelata.</title>
        <authorList>
            <person name="Wingfield B.D."/>
            <person name="Bills G.F."/>
            <person name="Dong Y."/>
            <person name="Huang W."/>
            <person name="Nel W.J."/>
            <person name="Swalarsk-Parry B.S."/>
            <person name="Vaghefi N."/>
            <person name="Wilken P.M."/>
            <person name="An Z."/>
            <person name="de Beer Z.W."/>
            <person name="De Vos L."/>
            <person name="Chen L."/>
            <person name="Duong T.A."/>
            <person name="Gao Y."/>
            <person name="Hammerbacher A."/>
            <person name="Kikkert J.R."/>
            <person name="Li Y."/>
            <person name="Li H."/>
            <person name="Li K."/>
            <person name="Li Q."/>
            <person name="Liu X."/>
            <person name="Ma X."/>
            <person name="Naidoo K."/>
            <person name="Pethybridge S.J."/>
            <person name="Sun J."/>
            <person name="Steenkamp E.T."/>
            <person name="van der Nest M.A."/>
            <person name="van Wyk S."/>
            <person name="Wingfield M.J."/>
            <person name="Xiong C."/>
            <person name="Yue Q."/>
            <person name="Zhang X."/>
        </authorList>
    </citation>
    <scope>NUCLEOTIDE SEQUENCE [LARGE SCALE GENOMIC DNA]</scope>
    <source>
        <strain evidence="2 3">BP 5553</strain>
    </source>
</reference>
<gene>
    <name evidence="2" type="ORF">BP5553_03460</name>
</gene>
<evidence type="ECO:0000256" key="1">
    <source>
        <dbReference type="SAM" id="Coils"/>
    </source>
</evidence>
<sequence>MASTSKTPTIIDLKTSFLRSQILGLSAPLKPSQDFLSSNISDEENALRQKSIDEALLKLNTLLKNHNKTAYSPQALRHVAEQVDRLYWNAGERGVNGGVLVEGEEWAERGVDFRNERIIEKLPDFWSEEAEERAPEKAERYKELQRRLVEANEKRKLVRERVTHYKALKELLVPFEEPTENIQGNLVVKDGEIERELERMKLLLLRVQRGCSGLEQKQDLDGDGEEMDVDVDLEGKRRLLRILGGE</sequence>
<dbReference type="GeneID" id="43596309"/>